<feature type="chain" id="PRO_5001534714" evidence="2">
    <location>
        <begin position="19"/>
        <end position="215"/>
    </location>
</feature>
<sequence length="215" mass="24692">MKKGRLVPSMLWIGAVVGQFDTPTLPPDFAPVEYDACAFVGTDTSGVNPLCCRLFNNMQLDVPVCFGDTCYEASFDASQQIRTMCCVDGGCYTTREGMITNVPTSQQFHPPAPQSHPLHRPIHRSQIQQHSLQFHQHNQVALSLHFQHILHLLHQLRQQTHLSLTLYSLKHPQRSLQWRQTLQQLQLLQQTLQQLQLRQQTLQQLQLLQQTLQQL</sequence>
<protein>
    <submittedName>
        <fullName evidence="3">Uncharacterized protein</fullName>
    </submittedName>
</protein>
<name>A0A024TXG7_9STRA</name>
<reference evidence="3" key="1">
    <citation type="submission" date="2013-12" db="EMBL/GenBank/DDBJ databases">
        <title>The Genome Sequence of Aphanomyces invadans NJM9701.</title>
        <authorList>
            <consortium name="The Broad Institute Genomics Platform"/>
            <person name="Russ C."/>
            <person name="Tyler B."/>
            <person name="van West P."/>
            <person name="Dieguez-Uribeondo J."/>
            <person name="Young S.K."/>
            <person name="Zeng Q."/>
            <person name="Gargeya S."/>
            <person name="Fitzgerald M."/>
            <person name="Abouelleil A."/>
            <person name="Alvarado L."/>
            <person name="Chapman S.B."/>
            <person name="Gainer-Dewar J."/>
            <person name="Goldberg J."/>
            <person name="Griggs A."/>
            <person name="Gujja S."/>
            <person name="Hansen M."/>
            <person name="Howarth C."/>
            <person name="Imamovic A."/>
            <person name="Ireland A."/>
            <person name="Larimer J."/>
            <person name="McCowan C."/>
            <person name="Murphy C."/>
            <person name="Pearson M."/>
            <person name="Poon T.W."/>
            <person name="Priest M."/>
            <person name="Roberts A."/>
            <person name="Saif S."/>
            <person name="Shea T."/>
            <person name="Sykes S."/>
            <person name="Wortman J."/>
            <person name="Nusbaum C."/>
            <person name="Birren B."/>
        </authorList>
    </citation>
    <scope>NUCLEOTIDE SEQUENCE [LARGE SCALE GENOMIC DNA]</scope>
    <source>
        <strain evidence="3">NJM9701</strain>
    </source>
</reference>
<evidence type="ECO:0000256" key="1">
    <source>
        <dbReference type="SAM" id="Coils"/>
    </source>
</evidence>
<feature type="signal peptide" evidence="2">
    <location>
        <begin position="1"/>
        <end position="18"/>
    </location>
</feature>
<evidence type="ECO:0000256" key="2">
    <source>
        <dbReference type="SAM" id="SignalP"/>
    </source>
</evidence>
<dbReference type="VEuPathDB" id="FungiDB:H310_09328"/>
<proteinExistence type="predicted"/>
<organism evidence="3">
    <name type="scientific">Aphanomyces invadans</name>
    <dbReference type="NCBI Taxonomy" id="157072"/>
    <lineage>
        <taxon>Eukaryota</taxon>
        <taxon>Sar</taxon>
        <taxon>Stramenopiles</taxon>
        <taxon>Oomycota</taxon>
        <taxon>Saprolegniomycetes</taxon>
        <taxon>Saprolegniales</taxon>
        <taxon>Verrucalvaceae</taxon>
        <taxon>Aphanomyces</taxon>
    </lineage>
</organism>
<feature type="coiled-coil region" evidence="1">
    <location>
        <begin position="178"/>
        <end position="205"/>
    </location>
</feature>
<keyword evidence="1" id="KW-0175">Coiled coil</keyword>
<dbReference type="EMBL" id="KI913971">
    <property type="protein sequence ID" value="ETV98032.1"/>
    <property type="molecule type" value="Genomic_DNA"/>
</dbReference>
<evidence type="ECO:0000313" key="3">
    <source>
        <dbReference type="EMBL" id="ETV98032.1"/>
    </source>
</evidence>
<dbReference type="RefSeq" id="XP_008873593.1">
    <property type="nucleotide sequence ID" value="XM_008875371.1"/>
</dbReference>
<keyword evidence="2" id="KW-0732">Signal</keyword>
<accession>A0A024TXG7</accession>
<dbReference type="GeneID" id="20086378"/>
<gene>
    <name evidence="3" type="ORF">H310_09328</name>
</gene>
<dbReference type="AlphaFoldDB" id="A0A024TXG7"/>